<reference evidence="2" key="1">
    <citation type="submission" date="2021-06" db="EMBL/GenBank/DDBJ databases">
        <authorList>
            <person name="Kallberg Y."/>
            <person name="Tangrot J."/>
            <person name="Rosling A."/>
        </authorList>
    </citation>
    <scope>NUCLEOTIDE SEQUENCE</scope>
    <source>
        <strain evidence="2">IN212</strain>
    </source>
</reference>
<name>A0A9N9BYQ7_9GLOM</name>
<feature type="region of interest" description="Disordered" evidence="1">
    <location>
        <begin position="1"/>
        <end position="24"/>
    </location>
</feature>
<proteinExistence type="predicted"/>
<dbReference type="AlphaFoldDB" id="A0A9N9BYQ7"/>
<evidence type="ECO:0000256" key="1">
    <source>
        <dbReference type="SAM" id="MobiDB-lite"/>
    </source>
</evidence>
<organism evidence="2 3">
    <name type="scientific">Racocetra fulgida</name>
    <dbReference type="NCBI Taxonomy" id="60492"/>
    <lineage>
        <taxon>Eukaryota</taxon>
        <taxon>Fungi</taxon>
        <taxon>Fungi incertae sedis</taxon>
        <taxon>Mucoromycota</taxon>
        <taxon>Glomeromycotina</taxon>
        <taxon>Glomeromycetes</taxon>
        <taxon>Diversisporales</taxon>
        <taxon>Gigasporaceae</taxon>
        <taxon>Racocetra</taxon>
    </lineage>
</organism>
<comment type="caution">
    <text evidence="2">The sequence shown here is derived from an EMBL/GenBank/DDBJ whole genome shotgun (WGS) entry which is preliminary data.</text>
</comment>
<gene>
    <name evidence="2" type="ORF">RFULGI_LOCUS5865</name>
</gene>
<evidence type="ECO:0000313" key="2">
    <source>
        <dbReference type="EMBL" id="CAG8581431.1"/>
    </source>
</evidence>
<dbReference type="Proteomes" id="UP000789396">
    <property type="component" value="Unassembled WGS sequence"/>
</dbReference>
<keyword evidence="3" id="KW-1185">Reference proteome</keyword>
<dbReference type="EMBL" id="CAJVPZ010007065">
    <property type="protein sequence ID" value="CAG8581431.1"/>
    <property type="molecule type" value="Genomic_DNA"/>
</dbReference>
<accession>A0A9N9BYQ7</accession>
<sequence>MAAVAKKPIAAKKGELTPNPLNIATKPLPKVALENVSESDCDEKPIEKS</sequence>
<feature type="non-terminal residue" evidence="2">
    <location>
        <position position="1"/>
    </location>
</feature>
<protein>
    <submittedName>
        <fullName evidence="2">4970_t:CDS:1</fullName>
    </submittedName>
</protein>
<evidence type="ECO:0000313" key="3">
    <source>
        <dbReference type="Proteomes" id="UP000789396"/>
    </source>
</evidence>